<accession>A0ABR2H315</accession>
<keyword evidence="1" id="KW-0378">Hydrolase</keyword>
<proteinExistence type="inferred from homology"/>
<comment type="catalytic activity">
    <reaction evidence="1">
        <text>O-phospho-L-threonyl-[protein] + H2O = L-threonyl-[protein] + phosphate</text>
        <dbReference type="Rhea" id="RHEA:47004"/>
        <dbReference type="Rhea" id="RHEA-COMP:11060"/>
        <dbReference type="Rhea" id="RHEA-COMP:11605"/>
        <dbReference type="ChEBI" id="CHEBI:15377"/>
        <dbReference type="ChEBI" id="CHEBI:30013"/>
        <dbReference type="ChEBI" id="CHEBI:43474"/>
        <dbReference type="ChEBI" id="CHEBI:61977"/>
        <dbReference type="EC" id="3.1.3.16"/>
    </reaction>
</comment>
<dbReference type="PANTHER" id="PTHR11668:SF494">
    <property type="entry name" value="PROTEIN PHOSPHATASE, PUTATIVE-RELATED"/>
    <property type="match status" value="1"/>
</dbReference>
<dbReference type="Gene3D" id="3.60.21.10">
    <property type="match status" value="1"/>
</dbReference>
<protein>
    <recommendedName>
        <fullName evidence="1">Serine/threonine-protein phosphatase</fullName>
        <ecNumber evidence="1">3.1.3.16</ecNumber>
    </recommendedName>
</protein>
<evidence type="ECO:0000256" key="2">
    <source>
        <dbReference type="SAM" id="MobiDB-lite"/>
    </source>
</evidence>
<dbReference type="EMBL" id="JAPFFF010000050">
    <property type="protein sequence ID" value="KAK8839972.1"/>
    <property type="molecule type" value="Genomic_DNA"/>
</dbReference>
<evidence type="ECO:0000259" key="3">
    <source>
        <dbReference type="PROSITE" id="PS00125"/>
    </source>
</evidence>
<gene>
    <name evidence="4" type="ORF">M9Y10_031689</name>
</gene>
<evidence type="ECO:0000313" key="5">
    <source>
        <dbReference type="Proteomes" id="UP001470230"/>
    </source>
</evidence>
<evidence type="ECO:0000256" key="1">
    <source>
        <dbReference type="RuleBase" id="RU004273"/>
    </source>
</evidence>
<dbReference type="Proteomes" id="UP001470230">
    <property type="component" value="Unassembled WGS sequence"/>
</dbReference>
<dbReference type="PANTHER" id="PTHR11668">
    <property type="entry name" value="SERINE/THREONINE PROTEIN PHOSPHATASE"/>
    <property type="match status" value="1"/>
</dbReference>
<feature type="domain" description="Serine/threonine specific protein phosphatases" evidence="3">
    <location>
        <begin position="129"/>
        <end position="134"/>
    </location>
</feature>
<dbReference type="EC" id="3.1.3.16" evidence="1"/>
<dbReference type="PRINTS" id="PR00114">
    <property type="entry name" value="STPHPHTASE"/>
</dbReference>
<reference evidence="4 5" key="1">
    <citation type="submission" date="2024-04" db="EMBL/GenBank/DDBJ databases">
        <title>Tritrichomonas musculus Genome.</title>
        <authorList>
            <person name="Alves-Ferreira E."/>
            <person name="Grigg M."/>
            <person name="Lorenzi H."/>
            <person name="Galac M."/>
        </authorList>
    </citation>
    <scope>NUCLEOTIDE SEQUENCE [LARGE SCALE GENOMIC DNA]</scope>
    <source>
        <strain evidence="4 5">EAF2021</strain>
    </source>
</reference>
<sequence length="535" mass="60696">MTDLASKIFATYSTILYLSKEEILQVGHNTNDARPIPSFDQELLMSLCSEAQTIFSKEDVVLEIDGDVVVVGDIHGSLHDLLRILNYINVNQYKILFLGDYVDRGSFSLECISLLFSLKILFPDQYFLLRGNHEFDAVCAQYGFRKEIAPFCIQKGISLPKFNKFSPDSGEPLFDEDEIDVPIYKEDSFHPYISNHRPLRNYQYNESLYEAFMKAFSYLPICAIINKTSICIHGGISPQLKKIDDIRNFIHRPIDHFDDNQLLSDILWSDPSKRPAVISQGFEDNPRGCGKLFSLESISDFLRGNFLKRLIRGHECINNGIEMRFNDMCVTVFSASSYNKDMGNKSAILKVLKRGDQIEPIVFHPIPQLNRLDANFFKVQPHFEKATVKPVFTMSPTVRQPPILQAKSEQLLNFNRDNLLKETANINVSPGNTTPLKSTNACPIMAPNRTKPRLLAKNVRSVNGSFAFNTGIRHKRQNSGRCLNSPPNGLAHPKVCAEYQSDDQALIEVENMGRVEDDQEVPQTKPKVLPKLITK</sequence>
<comment type="similarity">
    <text evidence="1">Belongs to the PPP phosphatase family.</text>
</comment>
<name>A0ABR2H315_9EUKA</name>
<dbReference type="PROSITE" id="PS00125">
    <property type="entry name" value="SER_THR_PHOSPHATASE"/>
    <property type="match status" value="1"/>
</dbReference>
<dbReference type="InterPro" id="IPR029052">
    <property type="entry name" value="Metallo-depent_PP-like"/>
</dbReference>
<comment type="caution">
    <text evidence="4">The sequence shown here is derived from an EMBL/GenBank/DDBJ whole genome shotgun (WGS) entry which is preliminary data.</text>
</comment>
<dbReference type="SMART" id="SM00156">
    <property type="entry name" value="PP2Ac"/>
    <property type="match status" value="1"/>
</dbReference>
<dbReference type="CDD" id="cd00144">
    <property type="entry name" value="MPP_PPP_family"/>
    <property type="match status" value="1"/>
</dbReference>
<dbReference type="InterPro" id="IPR004843">
    <property type="entry name" value="Calcineurin-like_PHP"/>
</dbReference>
<evidence type="ECO:0000313" key="4">
    <source>
        <dbReference type="EMBL" id="KAK8839972.1"/>
    </source>
</evidence>
<dbReference type="Pfam" id="PF00149">
    <property type="entry name" value="Metallophos"/>
    <property type="match status" value="1"/>
</dbReference>
<dbReference type="InterPro" id="IPR006186">
    <property type="entry name" value="Ser/Thr-sp_prot-phosphatase"/>
</dbReference>
<organism evidence="4 5">
    <name type="scientific">Tritrichomonas musculus</name>
    <dbReference type="NCBI Taxonomy" id="1915356"/>
    <lineage>
        <taxon>Eukaryota</taxon>
        <taxon>Metamonada</taxon>
        <taxon>Parabasalia</taxon>
        <taxon>Tritrichomonadida</taxon>
        <taxon>Tritrichomonadidae</taxon>
        <taxon>Tritrichomonas</taxon>
    </lineage>
</organism>
<dbReference type="InterPro" id="IPR050341">
    <property type="entry name" value="PP1_catalytic_subunit"/>
</dbReference>
<keyword evidence="5" id="KW-1185">Reference proteome</keyword>
<feature type="region of interest" description="Disordered" evidence="2">
    <location>
        <begin position="516"/>
        <end position="535"/>
    </location>
</feature>
<dbReference type="SUPFAM" id="SSF56300">
    <property type="entry name" value="Metallo-dependent phosphatases"/>
    <property type="match status" value="1"/>
</dbReference>